<dbReference type="Proteomes" id="UP000654370">
    <property type="component" value="Unassembled WGS sequence"/>
</dbReference>
<feature type="domain" description="DM2" evidence="2">
    <location>
        <begin position="322"/>
        <end position="399"/>
    </location>
</feature>
<dbReference type="InterPro" id="IPR019835">
    <property type="entry name" value="SWIB_domain"/>
</dbReference>
<dbReference type="InterPro" id="IPR036885">
    <property type="entry name" value="SWIB_MDM2_dom_sf"/>
</dbReference>
<dbReference type="Gene3D" id="1.10.245.10">
    <property type="entry name" value="SWIB/MDM2 domain"/>
    <property type="match status" value="1"/>
</dbReference>
<dbReference type="AlphaFoldDB" id="A0A8H7Q094"/>
<reference evidence="4" key="1">
    <citation type="submission" date="2020-12" db="EMBL/GenBank/DDBJ databases">
        <title>Metabolic potential, ecology and presence of endohyphal bacteria is reflected in genomic diversity of Mucoromycotina.</title>
        <authorList>
            <person name="Muszewska A."/>
            <person name="Okrasinska A."/>
            <person name="Steczkiewicz K."/>
            <person name="Drgas O."/>
            <person name="Orlowska M."/>
            <person name="Perlinska-Lenart U."/>
            <person name="Aleksandrzak-Piekarczyk T."/>
            <person name="Szatraj K."/>
            <person name="Zielenkiewicz U."/>
            <person name="Pilsyk S."/>
            <person name="Malc E."/>
            <person name="Mieczkowski P."/>
            <person name="Kruszewska J.S."/>
            <person name="Biernat P."/>
            <person name="Pawlowska J."/>
        </authorList>
    </citation>
    <scope>NUCLEOTIDE SEQUENCE</scope>
    <source>
        <strain evidence="4">WA0000067209</strain>
    </source>
</reference>
<evidence type="ECO:0000259" key="3">
    <source>
        <dbReference type="PROSITE" id="PS51998"/>
    </source>
</evidence>
<dbReference type="EMBL" id="JAEPQZ010000003">
    <property type="protein sequence ID" value="KAG2183528.1"/>
    <property type="molecule type" value="Genomic_DNA"/>
</dbReference>
<accession>A0A8H7Q094</accession>
<dbReference type="SUPFAM" id="SSF47592">
    <property type="entry name" value="SWIB/MDM2 domain"/>
    <property type="match status" value="1"/>
</dbReference>
<protein>
    <recommendedName>
        <fullName evidence="6">DM2 domain-containing protein</fullName>
    </recommendedName>
</protein>
<feature type="region of interest" description="Disordered" evidence="1">
    <location>
        <begin position="52"/>
        <end position="71"/>
    </location>
</feature>
<feature type="compositionally biased region" description="Polar residues" evidence="1">
    <location>
        <begin position="417"/>
        <end position="433"/>
    </location>
</feature>
<dbReference type="PROSITE" id="PS51925">
    <property type="entry name" value="SWIB_MDM2"/>
    <property type="match status" value="1"/>
</dbReference>
<evidence type="ECO:0000313" key="4">
    <source>
        <dbReference type="EMBL" id="KAG2183528.1"/>
    </source>
</evidence>
<feature type="region of interest" description="Disordered" evidence="1">
    <location>
        <begin position="398"/>
        <end position="441"/>
    </location>
</feature>
<dbReference type="Pfam" id="PF08766">
    <property type="entry name" value="DEK_C"/>
    <property type="match status" value="1"/>
</dbReference>
<dbReference type="OrthoDB" id="10251073at2759"/>
<dbReference type="Pfam" id="PF02201">
    <property type="entry name" value="SWIB"/>
    <property type="match status" value="1"/>
</dbReference>
<feature type="region of interest" description="Disordered" evidence="1">
    <location>
        <begin position="140"/>
        <end position="179"/>
    </location>
</feature>
<evidence type="ECO:0000256" key="1">
    <source>
        <dbReference type="SAM" id="MobiDB-lite"/>
    </source>
</evidence>
<dbReference type="InterPro" id="IPR003121">
    <property type="entry name" value="SWIB_MDM2_domain"/>
</dbReference>
<keyword evidence="5" id="KW-1185">Reference proteome</keyword>
<dbReference type="PANTHER" id="PTHR13844">
    <property type="entry name" value="SWI/SNF-RELATED MATRIX-ASSOCIATED ACTIN-DEPENDENT REGULATOR OF CHROMATIN SUBFAMILY D"/>
    <property type="match status" value="1"/>
</dbReference>
<feature type="region of interest" description="Disordered" evidence="1">
    <location>
        <begin position="292"/>
        <end position="323"/>
    </location>
</feature>
<sequence length="465" mass="52312">ILRASDLSVITAERVRTLLEQEYNISLTDQEKSVETLVMDCFYDLQLQQSSTTMSEPSHNQESDLMPSTTIETPGQVDISEEGKLMVNMQIPDYNDFAMMGSFSMDNTFSMATTSQYTRYPNPINSQSNFAEIHNTSYSFVPQNQSNQPGSNPSFHSHALNLESPSQPHHASHPAATSYPSQVTPSYMPYYQFQPSFDQLNSKTGFATQHYFAGTSSMPQQPQHSTPTHSQEYRIQQMKRQQDGTLVNGHPYQLHTPNVQQRRFDNGYLRNEQSWPSTVAKLRQMNIKTNIKKKAGKAKKKRRTAQVNNDPNAPPKPKRNTGLNRPLVLSAALGAFIGCPELSRPEVVKKLWKYIKENNLQDPADRRYILCDEELKKIFTRDRVNSFAMNRDLSAHLTKKAESSPTAAATPEEAESNYTLCSSSAMTPQTPSVSCEEIESSGEKVEELNAIDLDDLVQSMTSVTS</sequence>
<feature type="compositionally biased region" description="Polar residues" evidence="1">
    <location>
        <begin position="140"/>
        <end position="155"/>
    </location>
</feature>
<dbReference type="SMART" id="SM00151">
    <property type="entry name" value="SWIB"/>
    <property type="match status" value="1"/>
</dbReference>
<comment type="caution">
    <text evidence="4">The sequence shown here is derived from an EMBL/GenBank/DDBJ whole genome shotgun (WGS) entry which is preliminary data.</text>
</comment>
<evidence type="ECO:0000259" key="2">
    <source>
        <dbReference type="PROSITE" id="PS51925"/>
    </source>
</evidence>
<feature type="domain" description="DEK-C" evidence="3">
    <location>
        <begin position="1"/>
        <end position="43"/>
    </location>
</feature>
<proteinExistence type="predicted"/>
<feature type="non-terminal residue" evidence="4">
    <location>
        <position position="1"/>
    </location>
</feature>
<feature type="compositionally biased region" description="Basic residues" evidence="1">
    <location>
        <begin position="292"/>
        <end position="304"/>
    </location>
</feature>
<dbReference type="InterPro" id="IPR014876">
    <property type="entry name" value="DEK_C"/>
</dbReference>
<dbReference type="CDD" id="cd10567">
    <property type="entry name" value="SWIB-MDM2_like"/>
    <property type="match status" value="1"/>
</dbReference>
<gene>
    <name evidence="4" type="ORF">INT43_006534</name>
</gene>
<name>A0A8H7Q094_MORIS</name>
<evidence type="ECO:0008006" key="6">
    <source>
        <dbReference type="Google" id="ProtNLM"/>
    </source>
</evidence>
<organism evidence="4 5">
    <name type="scientific">Mortierella isabellina</name>
    <name type="common">Filamentous fungus</name>
    <name type="synonym">Umbelopsis isabellina</name>
    <dbReference type="NCBI Taxonomy" id="91625"/>
    <lineage>
        <taxon>Eukaryota</taxon>
        <taxon>Fungi</taxon>
        <taxon>Fungi incertae sedis</taxon>
        <taxon>Mucoromycota</taxon>
        <taxon>Mucoromycotina</taxon>
        <taxon>Umbelopsidomycetes</taxon>
        <taxon>Umbelopsidales</taxon>
        <taxon>Umbelopsidaceae</taxon>
        <taxon>Umbelopsis</taxon>
    </lineage>
</organism>
<evidence type="ECO:0000313" key="5">
    <source>
        <dbReference type="Proteomes" id="UP000654370"/>
    </source>
</evidence>
<dbReference type="PROSITE" id="PS51998">
    <property type="entry name" value="DEK_C"/>
    <property type="match status" value="1"/>
</dbReference>